<feature type="non-terminal residue" evidence="2">
    <location>
        <position position="125"/>
    </location>
</feature>
<comment type="caution">
    <text evidence="2">The sequence shown here is derived from an EMBL/GenBank/DDBJ whole genome shotgun (WGS) entry which is preliminary data.</text>
</comment>
<dbReference type="AlphaFoldDB" id="A0A833TV24"/>
<evidence type="ECO:0000313" key="3">
    <source>
        <dbReference type="Proteomes" id="UP000619265"/>
    </source>
</evidence>
<feature type="compositionally biased region" description="Polar residues" evidence="1">
    <location>
        <begin position="85"/>
        <end position="96"/>
    </location>
</feature>
<proteinExistence type="predicted"/>
<dbReference type="Proteomes" id="UP000619265">
    <property type="component" value="Unassembled WGS sequence"/>
</dbReference>
<organism evidence="2 3">
    <name type="scientific">Juglans regia</name>
    <name type="common">English walnut</name>
    <dbReference type="NCBI Taxonomy" id="51240"/>
    <lineage>
        <taxon>Eukaryota</taxon>
        <taxon>Viridiplantae</taxon>
        <taxon>Streptophyta</taxon>
        <taxon>Embryophyta</taxon>
        <taxon>Tracheophyta</taxon>
        <taxon>Spermatophyta</taxon>
        <taxon>Magnoliopsida</taxon>
        <taxon>eudicotyledons</taxon>
        <taxon>Gunneridae</taxon>
        <taxon>Pentapetalae</taxon>
        <taxon>rosids</taxon>
        <taxon>fabids</taxon>
        <taxon>Fagales</taxon>
        <taxon>Juglandaceae</taxon>
        <taxon>Juglans</taxon>
    </lineage>
</organism>
<dbReference type="Gramene" id="Jr11_14780_p1">
    <property type="protein sequence ID" value="cds.Jr11_14780_p1"/>
    <property type="gene ID" value="Jr11_14780"/>
</dbReference>
<feature type="compositionally biased region" description="Basic and acidic residues" evidence="1">
    <location>
        <begin position="26"/>
        <end position="37"/>
    </location>
</feature>
<sequence>FNGTKESQPEARACLPLNTVAKSTFERESERGWRRDGVSQGTKADATISGWTSASACLAAVSPRTALSSAKTTSSAFTTPKSSNEEIGSTRRSSANCEQLHGIPKMVKRVLTNIIISSSHNWSFS</sequence>
<feature type="region of interest" description="Disordered" evidence="1">
    <location>
        <begin position="68"/>
        <end position="96"/>
    </location>
</feature>
<gene>
    <name evidence="2" type="ORF">F2P56_024853</name>
</gene>
<evidence type="ECO:0000256" key="1">
    <source>
        <dbReference type="SAM" id="MobiDB-lite"/>
    </source>
</evidence>
<dbReference type="EMBL" id="LIHL02000011">
    <property type="protein sequence ID" value="KAF5455255.1"/>
    <property type="molecule type" value="Genomic_DNA"/>
</dbReference>
<reference evidence="2" key="1">
    <citation type="submission" date="2015-10" db="EMBL/GenBank/DDBJ databases">
        <authorList>
            <person name="Martinez-Garcia P.J."/>
            <person name="Crepeau M.W."/>
            <person name="Puiu D."/>
            <person name="Gonzalez-Ibeas D."/>
            <person name="Whalen J."/>
            <person name="Stevens K."/>
            <person name="Paul R."/>
            <person name="Butterfield T."/>
            <person name="Britton M."/>
            <person name="Reagan R."/>
            <person name="Chakraborty S."/>
            <person name="Walawage S.L."/>
            <person name="Vasquez-Gross H.A."/>
            <person name="Cardeno C."/>
            <person name="Famula R."/>
            <person name="Pratt K."/>
            <person name="Kuruganti S."/>
            <person name="Aradhya M.K."/>
            <person name="Leslie C.A."/>
            <person name="Dandekar A.M."/>
            <person name="Salzberg S.L."/>
            <person name="Wegrzyn J.L."/>
            <person name="Langley C.H."/>
            <person name="Neale D.B."/>
        </authorList>
    </citation>
    <scope>NUCLEOTIDE SEQUENCE</scope>
    <source>
        <tissue evidence="2">Leaves</tissue>
    </source>
</reference>
<accession>A0A833TV24</accession>
<name>A0A833TV24_JUGRE</name>
<reference evidence="2" key="2">
    <citation type="submission" date="2020-03" db="EMBL/GenBank/DDBJ databases">
        <title>Walnut 2.0.</title>
        <authorList>
            <person name="Marrano A."/>
            <person name="Britton M."/>
            <person name="Zimin A.V."/>
            <person name="Zaini P.A."/>
            <person name="Workman R."/>
            <person name="Puiu D."/>
            <person name="Bianco L."/>
            <person name="Allen B.J."/>
            <person name="Troggio M."/>
            <person name="Leslie C.A."/>
            <person name="Timp W."/>
            <person name="Dendekar A."/>
            <person name="Salzberg S.L."/>
            <person name="Neale D.B."/>
        </authorList>
    </citation>
    <scope>NUCLEOTIDE SEQUENCE</scope>
    <source>
        <tissue evidence="2">Leaves</tissue>
    </source>
</reference>
<feature type="region of interest" description="Disordered" evidence="1">
    <location>
        <begin position="26"/>
        <end position="45"/>
    </location>
</feature>
<evidence type="ECO:0000313" key="2">
    <source>
        <dbReference type="EMBL" id="KAF5455255.1"/>
    </source>
</evidence>
<protein>
    <submittedName>
        <fullName evidence="2">Uncharacterized protein</fullName>
    </submittedName>
</protein>
<feature type="compositionally biased region" description="Low complexity" evidence="1">
    <location>
        <begin position="68"/>
        <end position="82"/>
    </location>
</feature>